<dbReference type="Proteomes" id="UP001140011">
    <property type="component" value="Unassembled WGS sequence"/>
</dbReference>
<evidence type="ECO:0008006" key="3">
    <source>
        <dbReference type="Google" id="ProtNLM"/>
    </source>
</evidence>
<comment type="caution">
    <text evidence="1">The sequence shown here is derived from an EMBL/GenBank/DDBJ whole genome shotgun (WGS) entry which is preliminary data.</text>
</comment>
<keyword evidence="2" id="KW-1185">Reference proteome</keyword>
<dbReference type="InterPro" id="IPR032675">
    <property type="entry name" value="LRR_dom_sf"/>
</dbReference>
<evidence type="ECO:0000313" key="1">
    <source>
        <dbReference type="EMBL" id="KAJ2757382.1"/>
    </source>
</evidence>
<proteinExistence type="predicted"/>
<dbReference type="AlphaFoldDB" id="A0A9W8H6Z1"/>
<dbReference type="Gene3D" id="3.80.10.10">
    <property type="entry name" value="Ribonuclease Inhibitor"/>
    <property type="match status" value="1"/>
</dbReference>
<sequence>MPHINDLPATVLRLILYQAAATPAPTLSLWKAKLPLLAVCRSWTKLAIGAVFYHVYVEFTVMSASKFNAILIWSSNAELFISRRCVLMARGLTLEWLGHVTPDYLHYIALEILKLDRVDWQHINSLTFPKVDSIFDHSVKPFSLYELVITDIAHTVQYFAQSLRNIVELNLYYKMQGAFGDSLYVNLVACYGHQLQVLRVQGPIPLPVSCIPRNIKVLELLLDSSATHVLPSICGETLRVLKLYDVPRNFAWHHFRYDISVGPIVFPLLTILHLDFVNMGKLFTEGEIRYKVNSGAYNCDQLRFPALRELAIENCTPDCDLLYADLPFPELKKVHLSGSITSIRHCSRLKLSWVRDLTIIIFPSDLGDTADMYSVTNHFISDVCIGRMAAICIIGDWYILDPELMRWFNLTILIVRKVDYSTACKVIGRLPNLTEFRTTHLEFSDMAADSFSAESSLFISADPMLAWGTKLARLTIRNFGKDDALAACVSAIQALVLHASALKKLFVPQSTIHLVARLIDIYQDRYPHLASIQLLN</sequence>
<dbReference type="EMBL" id="JANBUH010000002">
    <property type="protein sequence ID" value="KAJ2757382.1"/>
    <property type="molecule type" value="Genomic_DNA"/>
</dbReference>
<gene>
    <name evidence="1" type="ORF">GGI19_000101</name>
</gene>
<reference evidence="1" key="1">
    <citation type="submission" date="2022-07" db="EMBL/GenBank/DDBJ databases">
        <title>Phylogenomic reconstructions and comparative analyses of Kickxellomycotina fungi.</title>
        <authorList>
            <person name="Reynolds N.K."/>
            <person name="Stajich J.E."/>
            <person name="Barry K."/>
            <person name="Grigoriev I.V."/>
            <person name="Crous P."/>
            <person name="Smith M.E."/>
        </authorList>
    </citation>
    <scope>NUCLEOTIDE SEQUENCE</scope>
    <source>
        <strain evidence="1">BCRC 34297</strain>
    </source>
</reference>
<protein>
    <recommendedName>
        <fullName evidence="3">F-box domain-containing protein</fullName>
    </recommendedName>
</protein>
<evidence type="ECO:0000313" key="2">
    <source>
        <dbReference type="Proteomes" id="UP001140011"/>
    </source>
</evidence>
<accession>A0A9W8H6Z1</accession>
<organism evidence="1 2">
    <name type="scientific">Coemansia pectinata</name>
    <dbReference type="NCBI Taxonomy" id="1052879"/>
    <lineage>
        <taxon>Eukaryota</taxon>
        <taxon>Fungi</taxon>
        <taxon>Fungi incertae sedis</taxon>
        <taxon>Zoopagomycota</taxon>
        <taxon>Kickxellomycotina</taxon>
        <taxon>Kickxellomycetes</taxon>
        <taxon>Kickxellales</taxon>
        <taxon>Kickxellaceae</taxon>
        <taxon>Coemansia</taxon>
    </lineage>
</organism>
<dbReference type="OrthoDB" id="5512412at2759"/>
<name>A0A9W8H6Z1_9FUNG</name>
<dbReference type="SUPFAM" id="SSF52047">
    <property type="entry name" value="RNI-like"/>
    <property type="match status" value="1"/>
</dbReference>